<dbReference type="EMBL" id="BMDW01000010">
    <property type="protein sequence ID" value="GGA49186.1"/>
    <property type="molecule type" value="Genomic_DNA"/>
</dbReference>
<keyword evidence="5" id="KW-0333">Golgi apparatus</keyword>
<keyword evidence="7" id="KW-0325">Glycoprotein</keyword>
<evidence type="ECO:0008006" key="10">
    <source>
        <dbReference type="Google" id="ProtNLM"/>
    </source>
</evidence>
<dbReference type="Proteomes" id="UP000618591">
    <property type="component" value="Unassembled WGS sequence"/>
</dbReference>
<evidence type="ECO:0000313" key="8">
    <source>
        <dbReference type="EMBL" id="GGA49186.1"/>
    </source>
</evidence>
<evidence type="ECO:0000256" key="4">
    <source>
        <dbReference type="ARBA" id="ARBA00022989"/>
    </source>
</evidence>
<evidence type="ECO:0000256" key="2">
    <source>
        <dbReference type="ARBA" id="ARBA00022679"/>
    </source>
</evidence>
<accession>A0ABQ1GS24</accession>
<evidence type="ECO:0000256" key="7">
    <source>
        <dbReference type="ARBA" id="ARBA00023180"/>
    </source>
</evidence>
<name>A0ABQ1GS24_9SPHN</name>
<evidence type="ECO:0000313" key="9">
    <source>
        <dbReference type="Proteomes" id="UP000618591"/>
    </source>
</evidence>
<evidence type="ECO:0000256" key="1">
    <source>
        <dbReference type="ARBA" id="ARBA00004323"/>
    </source>
</evidence>
<comment type="subcellular location">
    <subcellularLocation>
        <location evidence="1">Golgi apparatus membrane</location>
        <topology evidence="1">Single-pass type II membrane protein</topology>
    </subcellularLocation>
</comment>
<keyword evidence="4" id="KW-1133">Transmembrane helix</keyword>
<gene>
    <name evidence="8" type="ORF">GCM10011395_19380</name>
</gene>
<protein>
    <recommendedName>
        <fullName evidence="10">Sulfotransferase</fullName>
    </recommendedName>
</protein>
<keyword evidence="6" id="KW-0472">Membrane</keyword>
<organism evidence="8 9">
    <name type="scientific">Sphingomonas psychrolutea</name>
    <dbReference type="NCBI Taxonomy" id="1259676"/>
    <lineage>
        <taxon>Bacteria</taxon>
        <taxon>Pseudomonadati</taxon>
        <taxon>Pseudomonadota</taxon>
        <taxon>Alphaproteobacteria</taxon>
        <taxon>Sphingomonadales</taxon>
        <taxon>Sphingomonadaceae</taxon>
        <taxon>Sphingomonas</taxon>
    </lineage>
</organism>
<evidence type="ECO:0000256" key="5">
    <source>
        <dbReference type="ARBA" id="ARBA00023034"/>
    </source>
</evidence>
<dbReference type="Pfam" id="PF03567">
    <property type="entry name" value="Sulfotransfer_2"/>
    <property type="match status" value="1"/>
</dbReference>
<comment type="caution">
    <text evidence="8">The sequence shown here is derived from an EMBL/GenBank/DDBJ whole genome shotgun (WGS) entry which is preliminary data.</text>
</comment>
<dbReference type="InterPro" id="IPR027417">
    <property type="entry name" value="P-loop_NTPase"/>
</dbReference>
<dbReference type="PANTHER" id="PTHR12137">
    <property type="entry name" value="CARBOHYDRATE SULFOTRANSFERASE"/>
    <property type="match status" value="1"/>
</dbReference>
<proteinExistence type="predicted"/>
<sequence length="221" mass="25066">MPPSGVRHSVIISHHHRFLFAAVPKTGTHAVRQALREHLVDGDLEQVGLFVDKRFPWPALAAIRHGHLSLQQIRPYLGEAAFGDYFKFAFVRNPFDRFVSYCAFMLRGSDDFAQRPRAVMRHFLFEQPPEQHILFQPQAALLLGADGATLATDMIGRVEDMQHSHEAICARIGIPTRALDRVNDSRHADYRSYYDEALMAGVAARYAQDLDVFGYSFDGLR</sequence>
<dbReference type="SUPFAM" id="SSF52540">
    <property type="entry name" value="P-loop containing nucleoside triphosphate hydrolases"/>
    <property type="match status" value="1"/>
</dbReference>
<evidence type="ECO:0000256" key="6">
    <source>
        <dbReference type="ARBA" id="ARBA00023136"/>
    </source>
</evidence>
<evidence type="ECO:0000256" key="3">
    <source>
        <dbReference type="ARBA" id="ARBA00022692"/>
    </source>
</evidence>
<dbReference type="Gene3D" id="3.40.50.300">
    <property type="entry name" value="P-loop containing nucleotide triphosphate hydrolases"/>
    <property type="match status" value="1"/>
</dbReference>
<keyword evidence="9" id="KW-1185">Reference proteome</keyword>
<keyword evidence="3" id="KW-0812">Transmembrane</keyword>
<reference evidence="9" key="1">
    <citation type="journal article" date="2019" name="Int. J. Syst. Evol. Microbiol.">
        <title>The Global Catalogue of Microorganisms (GCM) 10K type strain sequencing project: providing services to taxonomists for standard genome sequencing and annotation.</title>
        <authorList>
            <consortium name="The Broad Institute Genomics Platform"/>
            <consortium name="The Broad Institute Genome Sequencing Center for Infectious Disease"/>
            <person name="Wu L."/>
            <person name="Ma J."/>
        </authorList>
    </citation>
    <scope>NUCLEOTIDE SEQUENCE [LARGE SCALE GENOMIC DNA]</scope>
    <source>
        <strain evidence="9">CGMCC 1.10106</strain>
    </source>
</reference>
<dbReference type="InterPro" id="IPR005331">
    <property type="entry name" value="Sulfotransferase"/>
</dbReference>
<dbReference type="InterPro" id="IPR018011">
    <property type="entry name" value="Carb_sulfotrans_8-10"/>
</dbReference>
<dbReference type="PANTHER" id="PTHR12137:SF54">
    <property type="entry name" value="CARBOHYDRATE SULFOTRANSFERASE"/>
    <property type="match status" value="1"/>
</dbReference>
<keyword evidence="2" id="KW-0808">Transferase</keyword>